<dbReference type="KEGG" id="pyr:P186_0871"/>
<dbReference type="eggNOG" id="arCOG01437">
    <property type="taxonomic scope" value="Archaea"/>
</dbReference>
<evidence type="ECO:0000313" key="2">
    <source>
        <dbReference type="EMBL" id="AET32312.1"/>
    </source>
</evidence>
<dbReference type="Gene3D" id="3.30.70.1900">
    <property type="match status" value="1"/>
</dbReference>
<name>G7VB02_9CREN</name>
<accession>G7VB02</accession>
<evidence type="ECO:0000313" key="3">
    <source>
        <dbReference type="Proteomes" id="UP000005867"/>
    </source>
</evidence>
<dbReference type="Pfam" id="PF10040">
    <property type="entry name" value="CRISPR_Cas6"/>
    <property type="match status" value="1"/>
</dbReference>
<dbReference type="BioCyc" id="PSP1104324:GJSN-851-MONOMER"/>
<feature type="domain" description="CRISPR-associated protein Cas6 C-terminal" evidence="1">
    <location>
        <begin position="134"/>
        <end position="241"/>
    </location>
</feature>
<dbReference type="EMBL" id="CP003098">
    <property type="protein sequence ID" value="AET32312.1"/>
    <property type="molecule type" value="Genomic_DNA"/>
</dbReference>
<proteinExistence type="predicted"/>
<evidence type="ECO:0000259" key="1">
    <source>
        <dbReference type="Pfam" id="PF10040"/>
    </source>
</evidence>
<dbReference type="Proteomes" id="UP000005867">
    <property type="component" value="Chromosome"/>
</dbReference>
<keyword evidence="3" id="KW-1185">Reference proteome</keyword>
<reference evidence="2 3" key="1">
    <citation type="journal article" date="2012" name="J. Bacteriol.">
        <title>Complete genome sequence of strain 1860, a crenarchaeon of the genus pyrobaculum able to grow with various electron acceptors.</title>
        <authorList>
            <person name="Mardanov A.V."/>
            <person name="Gumerov V.M."/>
            <person name="Slobodkina G.B."/>
            <person name="Beletsky A.V."/>
            <person name="Bonch-Osmolovskaya E.A."/>
            <person name="Ravin N.V."/>
            <person name="Skryabin K.G."/>
        </authorList>
    </citation>
    <scope>NUCLEOTIDE SEQUENCE [LARGE SCALE GENOMIC DNA]</scope>
    <source>
        <strain evidence="2 3">1860</strain>
    </source>
</reference>
<dbReference type="AlphaFoldDB" id="G7VB02"/>
<dbReference type="HOGENOM" id="CLU_1122658_0_0_2"/>
<organism evidence="2 3">
    <name type="scientific">Pyrobaculum ferrireducens</name>
    <dbReference type="NCBI Taxonomy" id="1104324"/>
    <lineage>
        <taxon>Archaea</taxon>
        <taxon>Thermoproteota</taxon>
        <taxon>Thermoprotei</taxon>
        <taxon>Thermoproteales</taxon>
        <taxon>Thermoproteaceae</taxon>
        <taxon>Pyrobaculum</taxon>
    </lineage>
</organism>
<dbReference type="InterPro" id="IPR019267">
    <property type="entry name" value="CRISPR-assoc_Cas6_C"/>
</dbReference>
<gene>
    <name evidence="2" type="ORF">P186_0871</name>
</gene>
<sequence length="250" mass="27397">MYVAEWRLVELRLRAEGPCPMAGWSGSAAYRILLETTRREAEPKNKIYAHPIYVGGRPLLTGVDGRAAVLEPGTRLAIRAVMSEQDAYYLLAAVSKNPRPEAPCHLEAEQLSLTALEPALPDGHGFATVKLVFAPTAFMFHGRDVLYPSPQRIAYSLTKTYRDLFGTDLKQLADRAPTALELTHFAVRPVRVGIGEARAVPAYIGKAELAIYGNVETWLALLKLGQATGVGISRAIGFGKYKIKEVKKHA</sequence>
<protein>
    <submittedName>
        <fullName evidence="2">CRISPR-associated protein Cas6</fullName>
    </submittedName>
</protein>